<keyword evidence="1" id="KW-1133">Transmembrane helix</keyword>
<keyword evidence="3" id="KW-1185">Reference proteome</keyword>
<name>A0A0G2FR65_9PEZI</name>
<feature type="transmembrane region" description="Helical" evidence="1">
    <location>
        <begin position="177"/>
        <end position="194"/>
    </location>
</feature>
<proteinExistence type="predicted"/>
<gene>
    <name evidence="2" type="ORF">UCDDA912_g03540</name>
</gene>
<comment type="caution">
    <text evidence="2">The sequence shown here is derived from an EMBL/GenBank/DDBJ whole genome shotgun (WGS) entry which is preliminary data.</text>
</comment>
<organism evidence="2 3">
    <name type="scientific">Diaporthe ampelina</name>
    <dbReference type="NCBI Taxonomy" id="1214573"/>
    <lineage>
        <taxon>Eukaryota</taxon>
        <taxon>Fungi</taxon>
        <taxon>Dikarya</taxon>
        <taxon>Ascomycota</taxon>
        <taxon>Pezizomycotina</taxon>
        <taxon>Sordariomycetes</taxon>
        <taxon>Sordariomycetidae</taxon>
        <taxon>Diaporthales</taxon>
        <taxon>Diaporthaceae</taxon>
        <taxon>Diaporthe</taxon>
    </lineage>
</organism>
<reference evidence="2 3" key="2">
    <citation type="submission" date="2015-05" db="EMBL/GenBank/DDBJ databases">
        <authorList>
            <person name="Morales-Cruz A."/>
            <person name="Amrine K.C."/>
            <person name="Cantu D."/>
        </authorList>
    </citation>
    <scope>NUCLEOTIDE SEQUENCE [LARGE SCALE GENOMIC DNA]</scope>
    <source>
        <strain evidence="2">DA912</strain>
    </source>
</reference>
<dbReference type="EMBL" id="LCUC01000116">
    <property type="protein sequence ID" value="KKY36469.1"/>
    <property type="molecule type" value="Genomic_DNA"/>
</dbReference>
<reference evidence="2 3" key="1">
    <citation type="submission" date="2015-05" db="EMBL/GenBank/DDBJ databases">
        <title>Distinctive expansion of gene families associated with plant cell wall degradation and secondary metabolism in the genomes of grapevine trunk pathogens.</title>
        <authorList>
            <person name="Lawrence D.P."/>
            <person name="Travadon R."/>
            <person name="Rolshausen P.E."/>
            <person name="Baumgartner K."/>
        </authorList>
    </citation>
    <scope>NUCLEOTIDE SEQUENCE [LARGE SCALE GENOMIC DNA]</scope>
    <source>
        <strain evidence="2">DA912</strain>
    </source>
</reference>
<protein>
    <submittedName>
        <fullName evidence="2">Uncharacterized protein</fullName>
    </submittedName>
</protein>
<sequence>MPGSSDLLLRRVTSVVLAIFFFSAASGRFTPVSWLTQSDWVTYLDGPCLADRVISPVLLGGAAILHWYIGSQRTPLPLTITIPNPAQDVARGGRGGGGGAAAGNNNNTLVLGLWKPGYYWPLAVAEAVLLYAVASGGASVFATRCVVVALVSGVWVLGWNALPWYRKEQAWAMIKEYVLQLIIMEMVNMAFGGGSDRRRRRRRF</sequence>
<evidence type="ECO:0000256" key="1">
    <source>
        <dbReference type="SAM" id="Phobius"/>
    </source>
</evidence>
<dbReference type="AlphaFoldDB" id="A0A0G2FR65"/>
<evidence type="ECO:0000313" key="3">
    <source>
        <dbReference type="Proteomes" id="UP000034680"/>
    </source>
</evidence>
<feature type="transmembrane region" description="Helical" evidence="1">
    <location>
        <begin position="146"/>
        <end position="165"/>
    </location>
</feature>
<dbReference type="OrthoDB" id="5227396at2759"/>
<dbReference type="Proteomes" id="UP000034680">
    <property type="component" value="Unassembled WGS sequence"/>
</dbReference>
<keyword evidence="1" id="KW-0472">Membrane</keyword>
<keyword evidence="1" id="KW-0812">Transmembrane</keyword>
<evidence type="ECO:0000313" key="2">
    <source>
        <dbReference type="EMBL" id="KKY36469.1"/>
    </source>
</evidence>
<accession>A0A0G2FR65</accession>